<evidence type="ECO:0000313" key="12">
    <source>
        <dbReference type="EMBL" id="WTS16131.1"/>
    </source>
</evidence>
<evidence type="ECO:0000256" key="11">
    <source>
        <dbReference type="HAMAP-Rule" id="MF_00493"/>
    </source>
</evidence>
<dbReference type="GO" id="GO:0005975">
    <property type="term" value="P:carbohydrate metabolic process"/>
    <property type="evidence" value="ECO:0007669"/>
    <property type="project" value="InterPro"/>
</dbReference>
<dbReference type="PANTHER" id="PTHR10683:SF31">
    <property type="entry name" value="TRANSALDOLASE"/>
    <property type="match status" value="1"/>
</dbReference>
<comment type="subcellular location">
    <subcellularLocation>
        <location evidence="2 11">Cytoplasm</location>
    </subcellularLocation>
</comment>
<keyword evidence="9 11" id="KW-0704">Schiff base</keyword>
<dbReference type="InterPro" id="IPR004732">
    <property type="entry name" value="Transaldolase_2"/>
</dbReference>
<accession>A0AAU1UER7</accession>
<evidence type="ECO:0000256" key="4">
    <source>
        <dbReference type="ARBA" id="ARBA00008426"/>
    </source>
</evidence>
<dbReference type="HAMAP" id="MF_00493">
    <property type="entry name" value="Transaldolase_2"/>
    <property type="match status" value="1"/>
</dbReference>
<comment type="similarity">
    <text evidence="4 11">Belongs to the transaldolase family. Type 2 subfamily.</text>
</comment>
<dbReference type="InterPro" id="IPR013785">
    <property type="entry name" value="Aldolase_TIM"/>
</dbReference>
<dbReference type="AlphaFoldDB" id="A0AAU1UER7"/>
<comment type="function">
    <text evidence="1 11">Transaldolase is important for the balance of metabolites in the pentose-phosphate pathway.</text>
</comment>
<evidence type="ECO:0000256" key="7">
    <source>
        <dbReference type="ARBA" id="ARBA00022679"/>
    </source>
</evidence>
<comment type="pathway">
    <text evidence="3 11">Carbohydrate degradation; pentose phosphate pathway; D-glyceraldehyde 3-phosphate and beta-D-fructose 6-phosphate from D-ribose 5-phosphate and D-xylulose 5-phosphate (non-oxidative stage): step 2/3.</text>
</comment>
<evidence type="ECO:0000256" key="9">
    <source>
        <dbReference type="ARBA" id="ARBA00023270"/>
    </source>
</evidence>
<dbReference type="GO" id="GO:0005737">
    <property type="term" value="C:cytoplasm"/>
    <property type="evidence" value="ECO:0007669"/>
    <property type="project" value="UniProtKB-SubCell"/>
</dbReference>
<reference evidence="12" key="1">
    <citation type="submission" date="2022-10" db="EMBL/GenBank/DDBJ databases">
        <title>The complete genomes of actinobacterial strains from the NBC collection.</title>
        <authorList>
            <person name="Joergensen T.S."/>
            <person name="Alvarez Arevalo M."/>
            <person name="Sterndorff E.B."/>
            <person name="Faurdal D."/>
            <person name="Vuksanovic O."/>
            <person name="Mourched A.-S."/>
            <person name="Charusanti P."/>
            <person name="Shaw S."/>
            <person name="Blin K."/>
            <person name="Weber T."/>
        </authorList>
    </citation>
    <scope>NUCLEOTIDE SEQUENCE</scope>
    <source>
        <strain evidence="12">NBC_00119</strain>
    </source>
</reference>
<keyword evidence="8 11" id="KW-0570">Pentose shunt</keyword>
<dbReference type="InterPro" id="IPR001585">
    <property type="entry name" value="TAL/FSA"/>
</dbReference>
<name>A0AAU1UER7_9ACTN</name>
<dbReference type="NCBIfam" id="NF002881">
    <property type="entry name" value="PRK03343.1"/>
    <property type="match status" value="1"/>
</dbReference>
<dbReference type="PROSITE" id="PS00958">
    <property type="entry name" value="TRANSALDOLASE_2"/>
    <property type="match status" value="1"/>
</dbReference>
<keyword evidence="6 11" id="KW-0963">Cytoplasm</keyword>
<evidence type="ECO:0000256" key="10">
    <source>
        <dbReference type="ARBA" id="ARBA00048810"/>
    </source>
</evidence>
<comment type="catalytic activity">
    <reaction evidence="10 11">
        <text>D-sedoheptulose 7-phosphate + D-glyceraldehyde 3-phosphate = D-erythrose 4-phosphate + beta-D-fructose 6-phosphate</text>
        <dbReference type="Rhea" id="RHEA:17053"/>
        <dbReference type="ChEBI" id="CHEBI:16897"/>
        <dbReference type="ChEBI" id="CHEBI:57483"/>
        <dbReference type="ChEBI" id="CHEBI:57634"/>
        <dbReference type="ChEBI" id="CHEBI:59776"/>
        <dbReference type="EC" id="2.2.1.2"/>
    </reaction>
</comment>
<keyword evidence="7 11" id="KW-0808">Transferase</keyword>
<dbReference type="EC" id="2.2.1.2" evidence="5 11"/>
<evidence type="ECO:0000256" key="2">
    <source>
        <dbReference type="ARBA" id="ARBA00004496"/>
    </source>
</evidence>
<dbReference type="PIRSF" id="PIRSF036915">
    <property type="entry name" value="Trnald_Bac_Plnt"/>
    <property type="match status" value="1"/>
</dbReference>
<proteinExistence type="inferred from homology"/>
<protein>
    <recommendedName>
        <fullName evidence="5 11">Transaldolase</fullName>
        <ecNumber evidence="5 11">2.2.1.2</ecNumber>
    </recommendedName>
</protein>
<gene>
    <name evidence="11 12" type="primary">tal</name>
    <name evidence="12" type="ORF">OHU69_36865</name>
</gene>
<dbReference type="SUPFAM" id="SSF51569">
    <property type="entry name" value="Aldolase"/>
    <property type="match status" value="1"/>
</dbReference>
<dbReference type="GO" id="GO:0004801">
    <property type="term" value="F:transaldolase activity"/>
    <property type="evidence" value="ECO:0007669"/>
    <property type="project" value="UniProtKB-UniRule"/>
</dbReference>
<dbReference type="EMBL" id="CP108195">
    <property type="protein sequence ID" value="WTS16131.1"/>
    <property type="molecule type" value="Genomic_DNA"/>
</dbReference>
<dbReference type="GO" id="GO:0006098">
    <property type="term" value="P:pentose-phosphate shunt"/>
    <property type="evidence" value="ECO:0007669"/>
    <property type="project" value="UniProtKB-UniRule"/>
</dbReference>
<evidence type="ECO:0000256" key="8">
    <source>
        <dbReference type="ARBA" id="ARBA00023126"/>
    </source>
</evidence>
<dbReference type="CDD" id="cd00955">
    <property type="entry name" value="Transaldolase_like"/>
    <property type="match status" value="1"/>
</dbReference>
<dbReference type="InterPro" id="IPR018225">
    <property type="entry name" value="Transaldolase_AS"/>
</dbReference>
<sequence length="381" mass="40575">MKNMSNADSTVTPLKSLAGEGVSIWLDDLSRKRIESGNLAELIENSHVVGVTTNPSIFQAAIGSGEGYEEQLADLATRGVTVDEAVRMMTTADVRAAADILRPVYDATQGRDGRVSIEVDPRLAHDTAATVAEAKQLAWLVDRPNVMIKIPATKAGLPAITEVIGLGISVNVTLIFSLERYRAVMDAYLAGLEKAQAAGIDLAGIHSVASFFVSRVDAEIDKRLDQAGTDEARSLKGRAALANARLAYEAYEEVFASERATKLETAGANKQRPLWASTGVKDPAYKDTLYVDELVAPGTVNTMPEGTLKATADHGVITGDTVTGGYEQARADLKAVDALGISYDEVVQQLEDEGVAKFDVAWNDLLGTVANRLAGKEAQAK</sequence>
<dbReference type="Pfam" id="PF00923">
    <property type="entry name" value="TAL_FSA"/>
    <property type="match status" value="1"/>
</dbReference>
<dbReference type="PANTHER" id="PTHR10683">
    <property type="entry name" value="TRANSALDOLASE"/>
    <property type="match status" value="1"/>
</dbReference>
<evidence type="ECO:0000256" key="3">
    <source>
        <dbReference type="ARBA" id="ARBA00004857"/>
    </source>
</evidence>
<dbReference type="NCBIfam" id="TIGR00876">
    <property type="entry name" value="tal_mycobact"/>
    <property type="match status" value="1"/>
</dbReference>
<feature type="active site" description="Schiff-base intermediate with substrate" evidence="11">
    <location>
        <position position="149"/>
    </location>
</feature>
<organism evidence="12">
    <name type="scientific">Streptomyces sp. NBC_00119</name>
    <dbReference type="NCBI Taxonomy" id="2975659"/>
    <lineage>
        <taxon>Bacteria</taxon>
        <taxon>Bacillati</taxon>
        <taxon>Actinomycetota</taxon>
        <taxon>Actinomycetes</taxon>
        <taxon>Kitasatosporales</taxon>
        <taxon>Streptomycetaceae</taxon>
        <taxon>Streptomyces</taxon>
    </lineage>
</organism>
<evidence type="ECO:0000256" key="5">
    <source>
        <dbReference type="ARBA" id="ARBA00013151"/>
    </source>
</evidence>
<dbReference type="Gene3D" id="3.20.20.70">
    <property type="entry name" value="Aldolase class I"/>
    <property type="match status" value="1"/>
</dbReference>
<dbReference type="PROSITE" id="PS01054">
    <property type="entry name" value="TRANSALDOLASE_1"/>
    <property type="match status" value="1"/>
</dbReference>
<evidence type="ECO:0000256" key="1">
    <source>
        <dbReference type="ARBA" id="ARBA00003518"/>
    </source>
</evidence>
<evidence type="ECO:0000256" key="6">
    <source>
        <dbReference type="ARBA" id="ARBA00022490"/>
    </source>
</evidence>